<evidence type="ECO:0000313" key="3">
    <source>
        <dbReference type="Proteomes" id="UP000033804"/>
    </source>
</evidence>
<keyword evidence="3" id="KW-1185">Reference proteome</keyword>
<feature type="transmembrane region" description="Helical" evidence="1">
    <location>
        <begin position="21"/>
        <end position="44"/>
    </location>
</feature>
<dbReference type="RefSeq" id="YP_009189555.1">
    <property type="nucleotide sequence ID" value="NC_028676.1"/>
</dbReference>
<dbReference type="KEGG" id="vg:26517853"/>
<reference evidence="2 3" key="1">
    <citation type="journal article" date="2015" name="J. Virol.">
        <title>Sinorhizobium meliloti Phage ?M9 Defines a New Group of T4 Superfamily Phages with Unusual Genomic Features but a Common T=16 Capsid.</title>
        <authorList>
            <person name="Johnson M.C."/>
            <person name="Tatum K.B."/>
            <person name="Lynn J.S."/>
            <person name="Brewer T.E."/>
            <person name="Lu S."/>
            <person name="Washburn B.K."/>
            <person name="Stroupe M.E."/>
            <person name="Jones K.M."/>
        </authorList>
    </citation>
    <scope>NUCLEOTIDE SEQUENCE [LARGE SCALE GENOMIC DNA]</scope>
</reference>
<accession>A0A0F6TGU0</accession>
<dbReference type="GeneID" id="26517853"/>
<keyword evidence="1" id="KW-0472">Membrane</keyword>
<keyword evidence="1" id="KW-0812">Transmembrane</keyword>
<proteinExistence type="predicted"/>
<evidence type="ECO:0008006" key="4">
    <source>
        <dbReference type="Google" id="ProtNLM"/>
    </source>
</evidence>
<protein>
    <recommendedName>
        <fullName evidence="4">Transmembrane protein</fullName>
    </recommendedName>
</protein>
<evidence type="ECO:0000256" key="1">
    <source>
        <dbReference type="SAM" id="Phobius"/>
    </source>
</evidence>
<reference evidence="3" key="2">
    <citation type="submission" date="2015-03" db="EMBL/GenBank/DDBJ databases">
        <title>The genome and structure of Sinorhizobium meliloti phage phiM9.</title>
        <authorList>
            <person name="Johnson M.C."/>
            <person name="Tatum K.B."/>
            <person name="Lynn J.S."/>
            <person name="Brewer T.E."/>
            <person name="Washburn B.K."/>
            <person name="Stroupe M.E."/>
            <person name="Jones K.M."/>
        </authorList>
    </citation>
    <scope>NUCLEOTIDE SEQUENCE [LARGE SCALE GENOMIC DNA]</scope>
</reference>
<sequence>MRPKKKPFSISSIEDIRLRRVAIVTLVPGCIVMLIIVLLIAAIVDAVEAFWLTAKKYATELVQDIIPRVSSLWKK</sequence>
<keyword evidence="1" id="KW-1133">Transmembrane helix</keyword>
<name>A0A0F6TGU0_9CAUD</name>
<gene>
    <name evidence="2" type="ORF">Sm_phiM9_173</name>
</gene>
<dbReference type="EMBL" id="KP881232">
    <property type="protein sequence ID" value="AKE44801.1"/>
    <property type="molecule type" value="Genomic_DNA"/>
</dbReference>
<dbReference type="Proteomes" id="UP000033804">
    <property type="component" value="Segment"/>
</dbReference>
<organism evidence="2 3">
    <name type="scientific">Sinorhizobium phage phiM9</name>
    <dbReference type="NCBI Taxonomy" id="1636182"/>
    <lineage>
        <taxon>Viruses</taxon>
        <taxon>Duplodnaviria</taxon>
        <taxon>Heunggongvirae</taxon>
        <taxon>Uroviricota</taxon>
        <taxon>Caudoviricetes</taxon>
        <taxon>Pootjesviridae</taxon>
        <taxon>Emnonavirus</taxon>
        <taxon>Emnonavirus phiM9</taxon>
    </lineage>
</organism>
<evidence type="ECO:0000313" key="2">
    <source>
        <dbReference type="EMBL" id="AKE44801.1"/>
    </source>
</evidence>